<dbReference type="PROSITE" id="PS51733">
    <property type="entry name" value="BPL_LPL_CATALYTIC"/>
    <property type="match status" value="1"/>
</dbReference>
<dbReference type="GO" id="GO:0033819">
    <property type="term" value="F:lipoyl(octanoyl) transferase activity"/>
    <property type="evidence" value="ECO:0007669"/>
    <property type="project" value="InterPro"/>
</dbReference>
<comment type="function">
    <text evidence="3">Catalyzes the amidotransfer (transamidation) of the lipoyl moiety from lipoyl-GcvH to the lipoyl domain of the E2 subunit of lipoate-dependent enzymes. Takes part in a pathway for scavenging of lipoic acid.</text>
</comment>
<evidence type="ECO:0000256" key="1">
    <source>
        <dbReference type="ARBA" id="ARBA00022679"/>
    </source>
</evidence>
<comment type="caution">
    <text evidence="5">The sequence shown here is derived from an EMBL/GenBank/DDBJ whole genome shotgun (WGS) entry which is preliminary data.</text>
</comment>
<proteinExistence type="inferred from homology"/>
<dbReference type="CDD" id="cd16443">
    <property type="entry name" value="LplA"/>
    <property type="match status" value="1"/>
</dbReference>
<dbReference type="PANTHER" id="PTHR43679">
    <property type="entry name" value="OCTANOYLTRANSFERASE LIPM-RELATED"/>
    <property type="match status" value="1"/>
</dbReference>
<protein>
    <recommendedName>
        <fullName evidence="3">Lipoyl-[GcvH]:protein N-lipoyltransferase</fullName>
        <ecNumber evidence="3">2.3.1.200</ecNumber>
    </recommendedName>
    <alternativeName>
        <fullName evidence="3">Lipoyl-[GcvH]:E2 amidotransferase</fullName>
    </alternativeName>
</protein>
<evidence type="ECO:0000259" key="4">
    <source>
        <dbReference type="PROSITE" id="PS51733"/>
    </source>
</evidence>
<evidence type="ECO:0000313" key="5">
    <source>
        <dbReference type="EMBL" id="TDR50591.1"/>
    </source>
</evidence>
<dbReference type="OrthoDB" id="2080934at2"/>
<keyword evidence="2 3" id="KW-0012">Acyltransferase</keyword>
<comment type="similarity">
    <text evidence="3">Belongs to the octanoyltransferase LipL family.</text>
</comment>
<accession>A0A4R6ZEI6</accession>
<dbReference type="SUPFAM" id="SSF55681">
    <property type="entry name" value="Class II aaRS and biotin synthetases"/>
    <property type="match status" value="1"/>
</dbReference>
<evidence type="ECO:0000256" key="2">
    <source>
        <dbReference type="ARBA" id="ARBA00023315"/>
    </source>
</evidence>
<evidence type="ECO:0000313" key="6">
    <source>
        <dbReference type="Proteomes" id="UP000295558"/>
    </source>
</evidence>
<feature type="domain" description="BPL/LPL catalytic" evidence="4">
    <location>
        <begin position="44"/>
        <end position="229"/>
    </location>
</feature>
<dbReference type="UniPathway" id="UPA00537"/>
<keyword evidence="6" id="KW-1185">Reference proteome</keyword>
<dbReference type="InterPro" id="IPR024897">
    <property type="entry name" value="LipL"/>
</dbReference>
<name>A0A4R6ZEI6_9LIST</name>
<dbReference type="EC" id="2.3.1.200" evidence="3"/>
<keyword evidence="1 3" id="KW-0808">Transferase</keyword>
<dbReference type="Proteomes" id="UP000295558">
    <property type="component" value="Unassembled WGS sequence"/>
</dbReference>
<dbReference type="RefSeq" id="WP_036072091.1">
    <property type="nucleotide sequence ID" value="NZ_JAASUO010000024.1"/>
</dbReference>
<dbReference type="HAMAP" id="MF_02119">
    <property type="entry name" value="LipL"/>
    <property type="match status" value="1"/>
</dbReference>
<dbReference type="GO" id="GO:0009249">
    <property type="term" value="P:protein lipoylation"/>
    <property type="evidence" value="ECO:0007669"/>
    <property type="project" value="UniProtKB-UniRule"/>
</dbReference>
<comment type="miscellaneous">
    <text evidence="3">The reaction proceeds via a thioester-linked acyl-enzyme intermediate.</text>
</comment>
<comment type="pathway">
    <text evidence="3">Protein modification; protein lipoylation via exogenous pathway.</text>
</comment>
<dbReference type="GO" id="GO:0009107">
    <property type="term" value="P:lipoate biosynthetic process"/>
    <property type="evidence" value="ECO:0007669"/>
    <property type="project" value="InterPro"/>
</dbReference>
<dbReference type="STRING" id="1265846.PROCOU_11403"/>
<dbReference type="Gene3D" id="3.30.930.10">
    <property type="entry name" value="Bira Bifunctional Protein, Domain 2"/>
    <property type="match status" value="1"/>
</dbReference>
<dbReference type="GO" id="GO:0017118">
    <property type="term" value="F:lipoyltransferase activity"/>
    <property type="evidence" value="ECO:0007669"/>
    <property type="project" value="UniProtKB-UniRule"/>
</dbReference>
<gene>
    <name evidence="3" type="primary">lipL</name>
    <name evidence="5" type="ORF">DFP96_11916</name>
</gene>
<feature type="site" description="Lowers pKa of active site Cys" evidence="3">
    <location>
        <position position="161"/>
    </location>
</feature>
<dbReference type="AlphaFoldDB" id="A0A4R6ZEI6"/>
<dbReference type="EMBL" id="SNZK01000019">
    <property type="protein sequence ID" value="TDR50591.1"/>
    <property type="molecule type" value="Genomic_DNA"/>
</dbReference>
<comment type="catalytic activity">
    <reaction evidence="3">
        <text>N(6)-[(R)-lipoyl]-L-lysyl-[glycine-cleavage complex H protein] + L-lysyl-[lipoyl-carrier protein] = L-lysyl-[glycine-cleavage complex H protein] + N(6)-[(R)-lipoyl]-L-lysyl-[lipoyl-carrier protein]</text>
        <dbReference type="Rhea" id="RHEA:16413"/>
        <dbReference type="Rhea" id="RHEA-COMP:10494"/>
        <dbReference type="Rhea" id="RHEA-COMP:10500"/>
        <dbReference type="Rhea" id="RHEA-COMP:10501"/>
        <dbReference type="Rhea" id="RHEA-COMP:10502"/>
        <dbReference type="ChEBI" id="CHEBI:29969"/>
        <dbReference type="ChEBI" id="CHEBI:83099"/>
        <dbReference type="EC" id="2.3.1.200"/>
    </reaction>
</comment>
<dbReference type="InterPro" id="IPR045864">
    <property type="entry name" value="aa-tRNA-synth_II/BPL/LPL"/>
</dbReference>
<dbReference type="InterPro" id="IPR004143">
    <property type="entry name" value="BPL_LPL_catalytic"/>
</dbReference>
<feature type="active site" description="Acyl-thioester intermediate" evidence="3">
    <location>
        <position position="149"/>
    </location>
</feature>
<dbReference type="Pfam" id="PF21948">
    <property type="entry name" value="LplA-B_cat"/>
    <property type="match status" value="1"/>
</dbReference>
<evidence type="ECO:0000256" key="3">
    <source>
        <dbReference type="HAMAP-Rule" id="MF_02119"/>
    </source>
</evidence>
<sequence>MKEGLDLLKQENWRFIDQTTVQIAFDALQSFATDDTLCRSVGSEISPPTTRAWVHHDTISMGIQDTKLPDLKEGIAYFREQGYRAVVRNSGGLAVVLDAGVLNLSLVFPDVDRGIAIDRGYETMFALIKYMFPTFAYKMQAREIVGSYCPGSYDLSIDGKKFAGISQRRMAKGVAVQIYLAVNGDQQKRAELIREFYRISGKDKQEKYAYPDVNPAVMTTLSELFDEPLEVNDVMVKLLNALYHFAERLESSRLMGEELDWYVSYYERLILRNEKVLANFRL</sequence>
<reference evidence="5 6" key="1">
    <citation type="submission" date="2019-03" db="EMBL/GenBank/DDBJ databases">
        <title>Genomic Encyclopedia of Type Strains, Phase III (KMG-III): the genomes of soil and plant-associated and newly described type strains.</title>
        <authorList>
            <person name="Whitman W."/>
        </authorList>
    </citation>
    <scope>NUCLEOTIDE SEQUENCE [LARGE SCALE GENOMIC DNA]</scope>
    <source>
        <strain evidence="5 6">CECT 7972</strain>
    </source>
</reference>
<organism evidence="5 6">
    <name type="scientific">Listeria rocourtiae</name>
    <dbReference type="NCBI Taxonomy" id="647910"/>
    <lineage>
        <taxon>Bacteria</taxon>
        <taxon>Bacillati</taxon>
        <taxon>Bacillota</taxon>
        <taxon>Bacilli</taxon>
        <taxon>Bacillales</taxon>
        <taxon>Listeriaceae</taxon>
        <taxon>Listeria</taxon>
    </lineage>
</organism>
<dbReference type="InterPro" id="IPR050664">
    <property type="entry name" value="Octanoyltrans_LipM/LipL"/>
</dbReference>
<dbReference type="NCBIfam" id="NF047857">
    <property type="entry name" value="LipGcvHLiptaseLipL"/>
    <property type="match status" value="1"/>
</dbReference>
<dbReference type="PANTHER" id="PTHR43679:SF2">
    <property type="entry name" value="OCTANOYL-[GCVH]:PROTEIN N-OCTANOYLTRANSFERASE"/>
    <property type="match status" value="1"/>
</dbReference>